<dbReference type="Gene3D" id="1.20.58.80">
    <property type="entry name" value="Phosphotransferase system, lactose/cellobiose-type IIA subunit"/>
    <property type="match status" value="1"/>
</dbReference>
<dbReference type="SUPFAM" id="SSF56112">
    <property type="entry name" value="Protein kinase-like (PK-like)"/>
    <property type="match status" value="1"/>
</dbReference>
<evidence type="ECO:0000313" key="4">
    <source>
        <dbReference type="Proteomes" id="UP000010552"/>
    </source>
</evidence>
<name>L5JNY0_PTEAL</name>
<dbReference type="PANTHER" id="PTHR15508:SF4">
    <property type="entry name" value="RIBOSOMAL PROTEIN S6 KINASE-LIKE 1"/>
    <property type="match status" value="1"/>
</dbReference>
<dbReference type="GO" id="GO:0005524">
    <property type="term" value="F:ATP binding"/>
    <property type="evidence" value="ECO:0007669"/>
    <property type="project" value="InterPro"/>
</dbReference>
<dbReference type="InterPro" id="IPR036181">
    <property type="entry name" value="MIT_dom_sf"/>
</dbReference>
<dbReference type="SMART" id="SM00745">
    <property type="entry name" value="MIT"/>
    <property type="match status" value="1"/>
</dbReference>
<dbReference type="STRING" id="9402.L5JNY0"/>
<dbReference type="Pfam" id="PF04212">
    <property type="entry name" value="MIT"/>
    <property type="match status" value="1"/>
</dbReference>
<dbReference type="InterPro" id="IPR011009">
    <property type="entry name" value="Kinase-like_dom_sf"/>
</dbReference>
<dbReference type="InParanoid" id="L5JNY0"/>
<dbReference type="AlphaFoldDB" id="L5JNY0"/>
<dbReference type="InterPro" id="IPR007330">
    <property type="entry name" value="MIT_dom"/>
</dbReference>
<dbReference type="Proteomes" id="UP000010552">
    <property type="component" value="Unassembled WGS sequence"/>
</dbReference>
<dbReference type="eggNOG" id="KOG0603">
    <property type="taxonomic scope" value="Eukaryota"/>
</dbReference>
<dbReference type="PROSITE" id="PS50011">
    <property type="entry name" value="PROTEIN_KINASE_DOM"/>
    <property type="match status" value="1"/>
</dbReference>
<dbReference type="EMBL" id="KB031153">
    <property type="protein sequence ID" value="ELK01060.1"/>
    <property type="molecule type" value="Genomic_DNA"/>
</dbReference>
<organism evidence="3 4">
    <name type="scientific">Pteropus alecto</name>
    <name type="common">Black flying fox</name>
    <dbReference type="NCBI Taxonomy" id="9402"/>
    <lineage>
        <taxon>Eukaryota</taxon>
        <taxon>Metazoa</taxon>
        <taxon>Chordata</taxon>
        <taxon>Craniata</taxon>
        <taxon>Vertebrata</taxon>
        <taxon>Euteleostomi</taxon>
        <taxon>Mammalia</taxon>
        <taxon>Eutheria</taxon>
        <taxon>Laurasiatheria</taxon>
        <taxon>Chiroptera</taxon>
        <taxon>Yinpterochiroptera</taxon>
        <taxon>Pteropodoidea</taxon>
        <taxon>Pteropodidae</taxon>
        <taxon>Pteropodinae</taxon>
        <taxon>Pteropus</taxon>
    </lineage>
</organism>
<dbReference type="Gene3D" id="3.30.200.20">
    <property type="entry name" value="Phosphorylase Kinase, domain 1"/>
    <property type="match status" value="1"/>
</dbReference>
<gene>
    <name evidence="3" type="ORF">PAL_GLEAN10020657</name>
</gene>
<feature type="domain" description="Protein kinase" evidence="2">
    <location>
        <begin position="116"/>
        <end position="305"/>
    </location>
</feature>
<accession>L5JNY0</accession>
<dbReference type="Gene3D" id="1.10.510.10">
    <property type="entry name" value="Transferase(Phosphotransferase) domain 1"/>
    <property type="match status" value="1"/>
</dbReference>
<dbReference type="Pfam" id="PF00069">
    <property type="entry name" value="Pkinase"/>
    <property type="match status" value="1"/>
</dbReference>
<feature type="region of interest" description="Disordered" evidence="1">
    <location>
        <begin position="1"/>
        <end position="20"/>
    </location>
</feature>
<sequence>MSLVACECPPSPGQEPEPCSRVRSQAHTYLEQIRNRVALGAPDMTKRDYLVDAATQIRLALERDVGEDYEAAFNHYQNGVDVLLRGMHVDPNKERCEAVKLKITKYLQRAEEIFNCHLQKTLGSRASPGTGFSSLRLRPIRTLSSTLEQLRGCRVVGVIEKSLSRCHVASQERLTIIPHGVPYMTKLLRYFVSEDSIFLHLEHVQADEASLGSGRGAWSASEEQVKQWAAEMLVALEALHEQGVLCRDLNPRNLLLDQAGHIRLTYFGQWSEVEPQCCREASDNLYSAPGKKGGVPGPQTLGAFE</sequence>
<dbReference type="GO" id="GO:0004672">
    <property type="term" value="F:protein kinase activity"/>
    <property type="evidence" value="ECO:0007669"/>
    <property type="project" value="InterPro"/>
</dbReference>
<reference evidence="4" key="1">
    <citation type="journal article" date="2013" name="Science">
        <title>Comparative analysis of bat genomes provides insight into the evolution of flight and immunity.</title>
        <authorList>
            <person name="Zhang G."/>
            <person name="Cowled C."/>
            <person name="Shi Z."/>
            <person name="Huang Z."/>
            <person name="Bishop-Lilly K.A."/>
            <person name="Fang X."/>
            <person name="Wynne J.W."/>
            <person name="Xiong Z."/>
            <person name="Baker M.L."/>
            <person name="Zhao W."/>
            <person name="Tachedjian M."/>
            <person name="Zhu Y."/>
            <person name="Zhou P."/>
            <person name="Jiang X."/>
            <person name="Ng J."/>
            <person name="Yang L."/>
            <person name="Wu L."/>
            <person name="Xiao J."/>
            <person name="Feng Y."/>
            <person name="Chen Y."/>
            <person name="Sun X."/>
            <person name="Zhang Y."/>
            <person name="Marsh G.A."/>
            <person name="Crameri G."/>
            <person name="Broder C.C."/>
            <person name="Frey K.G."/>
            <person name="Wang L.F."/>
            <person name="Wang J."/>
        </authorList>
    </citation>
    <scope>NUCLEOTIDE SEQUENCE [LARGE SCALE GENOMIC DNA]</scope>
</reference>
<proteinExistence type="predicted"/>
<evidence type="ECO:0000256" key="1">
    <source>
        <dbReference type="SAM" id="MobiDB-lite"/>
    </source>
</evidence>
<dbReference type="CDD" id="cd02677">
    <property type="entry name" value="MIT_SNX15"/>
    <property type="match status" value="1"/>
</dbReference>
<dbReference type="InterPro" id="IPR051866">
    <property type="entry name" value="Intracell_Sig-Traffick_Protein"/>
</dbReference>
<keyword evidence="3" id="KW-0418">Kinase</keyword>
<keyword evidence="4" id="KW-1185">Reference proteome</keyword>
<dbReference type="PANTHER" id="PTHR15508">
    <property type="entry name" value="RIBOSOMAL PROTEIN S6 KINASE"/>
    <property type="match status" value="1"/>
</dbReference>
<evidence type="ECO:0000313" key="3">
    <source>
        <dbReference type="EMBL" id="ELK01060.1"/>
    </source>
</evidence>
<dbReference type="InterPro" id="IPR000719">
    <property type="entry name" value="Prot_kinase_dom"/>
</dbReference>
<dbReference type="FunCoup" id="L5JNY0">
    <property type="interactions" value="366"/>
</dbReference>
<keyword evidence="3" id="KW-0808">Transferase</keyword>
<protein>
    <submittedName>
        <fullName evidence="3">Ribosomal protein S6 kinase-like 1</fullName>
    </submittedName>
</protein>
<evidence type="ECO:0000259" key="2">
    <source>
        <dbReference type="PROSITE" id="PS50011"/>
    </source>
</evidence>
<dbReference type="SUPFAM" id="SSF116846">
    <property type="entry name" value="MIT domain"/>
    <property type="match status" value="1"/>
</dbReference>